<feature type="transmembrane region" description="Helical" evidence="1">
    <location>
        <begin position="92"/>
        <end position="115"/>
    </location>
</feature>
<keyword evidence="1" id="KW-0812">Transmembrane</keyword>
<keyword evidence="1" id="KW-0472">Membrane</keyword>
<dbReference type="SUPFAM" id="SSF48097">
    <property type="entry name" value="Regulator of G-protein signaling, RGS"/>
    <property type="match status" value="1"/>
</dbReference>
<organism evidence="2 3">
    <name type="scientific">Periconia digitata</name>
    <dbReference type="NCBI Taxonomy" id="1303443"/>
    <lineage>
        <taxon>Eukaryota</taxon>
        <taxon>Fungi</taxon>
        <taxon>Dikarya</taxon>
        <taxon>Ascomycota</taxon>
        <taxon>Pezizomycotina</taxon>
        <taxon>Dothideomycetes</taxon>
        <taxon>Pleosporomycetidae</taxon>
        <taxon>Pleosporales</taxon>
        <taxon>Massarineae</taxon>
        <taxon>Periconiaceae</taxon>
        <taxon>Periconia</taxon>
    </lineage>
</organism>
<dbReference type="AlphaFoldDB" id="A0A9W4UW66"/>
<keyword evidence="3" id="KW-1185">Reference proteome</keyword>
<sequence>MDSSQLNIYNFPPQPPKWDKVGLFFVSFASTWTTVVLAGMVFCWWNRDLPILRIRGLPLAFGSVIFLHMYWLMAQIVYPVGGSMPIPIAYTVQYFIMGTWFPLGIALFHAANLRFLRVAELQRRFVAPDVKTKQVLSRSSHYSWVSRIRNIRYGKKVTIIISSVVAIQWILCAVMWVMCSKYHPSFGLPGTAIKGSTVPEQIIDLGRGWEWIPSVVYQFIWTWGVAPYLIVCAWNIRDTMGWRTQTIGACISGLHATPMFLIASYVPAFNGINQYYPPSQWIHLHTFFLEILTVFIPAYEVIKHHLRAKQAAQHRDRWDTESRQAVDVCFDKKDSRQSSLSSGSADFLSTLSVANIDQMLGLGALEHALAQCSKPLLEFSAYSDFSAENIAFLMRVGKWKASLTSDIAEKGSLDGGNWDEEGRISMYNAALSIYIDLVGPRDATFPLNLSWQQLSDLEHVFERPARIVQGEGSDNGSSAFVFDDALPTSRDSDRLSSRLTGCDGATALLARYTGEISHLFTERVFDDAERHVKNLVLLNTWPKFVYSLRRGSVDSGSSTGSNKARLQLF</sequence>
<evidence type="ECO:0000313" key="2">
    <source>
        <dbReference type="EMBL" id="CAI6342056.1"/>
    </source>
</evidence>
<feature type="transmembrane region" description="Helical" evidence="1">
    <location>
        <begin position="57"/>
        <end position="80"/>
    </location>
</feature>
<feature type="transmembrane region" description="Helical" evidence="1">
    <location>
        <begin position="215"/>
        <end position="234"/>
    </location>
</feature>
<feature type="transmembrane region" description="Helical" evidence="1">
    <location>
        <begin position="157"/>
        <end position="178"/>
    </location>
</feature>
<evidence type="ECO:0000313" key="3">
    <source>
        <dbReference type="Proteomes" id="UP001152607"/>
    </source>
</evidence>
<name>A0A9W4UW66_9PLEO</name>
<proteinExistence type="predicted"/>
<dbReference type="OrthoDB" id="5313079at2759"/>
<reference evidence="2" key="1">
    <citation type="submission" date="2023-01" db="EMBL/GenBank/DDBJ databases">
        <authorList>
            <person name="Van Ghelder C."/>
            <person name="Rancurel C."/>
        </authorList>
    </citation>
    <scope>NUCLEOTIDE SEQUENCE</scope>
    <source>
        <strain evidence="2">CNCM I-4278</strain>
    </source>
</reference>
<feature type="transmembrane region" description="Helical" evidence="1">
    <location>
        <begin position="21"/>
        <end position="45"/>
    </location>
</feature>
<evidence type="ECO:0000256" key="1">
    <source>
        <dbReference type="SAM" id="Phobius"/>
    </source>
</evidence>
<comment type="caution">
    <text evidence="2">The sequence shown here is derived from an EMBL/GenBank/DDBJ whole genome shotgun (WGS) entry which is preliminary data.</text>
</comment>
<feature type="transmembrane region" description="Helical" evidence="1">
    <location>
        <begin position="281"/>
        <end position="302"/>
    </location>
</feature>
<dbReference type="EMBL" id="CAOQHR010000013">
    <property type="protein sequence ID" value="CAI6342056.1"/>
    <property type="molecule type" value="Genomic_DNA"/>
</dbReference>
<dbReference type="Proteomes" id="UP001152607">
    <property type="component" value="Unassembled WGS sequence"/>
</dbReference>
<keyword evidence="1" id="KW-1133">Transmembrane helix</keyword>
<gene>
    <name evidence="2" type="ORF">PDIGIT_LOCUS15258</name>
</gene>
<protein>
    <submittedName>
        <fullName evidence="2">Uncharacterized protein</fullName>
    </submittedName>
</protein>
<accession>A0A9W4UW66</accession>
<feature type="transmembrane region" description="Helical" evidence="1">
    <location>
        <begin position="246"/>
        <end position="269"/>
    </location>
</feature>
<dbReference type="InterPro" id="IPR036305">
    <property type="entry name" value="RGS_sf"/>
</dbReference>